<feature type="domain" description="IraD/Gp25-like" evidence="1">
    <location>
        <begin position="26"/>
        <end position="123"/>
    </location>
</feature>
<evidence type="ECO:0000313" key="2">
    <source>
        <dbReference type="EMBL" id="PSK93334.1"/>
    </source>
</evidence>
<dbReference type="Gene3D" id="3.10.450.40">
    <property type="match status" value="1"/>
</dbReference>
<organism evidence="2 3">
    <name type="scientific">Taibaiella chishuiensis</name>
    <dbReference type="NCBI Taxonomy" id="1434707"/>
    <lineage>
        <taxon>Bacteria</taxon>
        <taxon>Pseudomonadati</taxon>
        <taxon>Bacteroidota</taxon>
        <taxon>Chitinophagia</taxon>
        <taxon>Chitinophagales</taxon>
        <taxon>Chitinophagaceae</taxon>
        <taxon>Taibaiella</taxon>
    </lineage>
</organism>
<dbReference type="OrthoDB" id="1161413at2"/>
<accession>A0A2P8D7Y2</accession>
<proteinExistence type="predicted"/>
<sequence length="143" mass="16677">MYYKLPFDFGHIMEGGDARLSHNIGENIAQHIQLLITTKFGENRFDKDYGNEIWDLEFENSLTDAQWEEQFRQSVNVSIRKYEPRLVNADTTIHAQLVEKVWPIKDYTEVKKKVTIIVRATLADSGEKFSFKSEIFLSPMSID</sequence>
<comment type="caution">
    <text evidence="2">The sequence shown here is derived from an EMBL/GenBank/DDBJ whole genome shotgun (WGS) entry which is preliminary data.</text>
</comment>
<protein>
    <submittedName>
        <fullName evidence="2">Gene 25-like lysozyme</fullName>
    </submittedName>
</protein>
<dbReference type="InterPro" id="IPR007048">
    <property type="entry name" value="IraD/Gp25-like"/>
</dbReference>
<dbReference type="RefSeq" id="WP_106522346.1">
    <property type="nucleotide sequence ID" value="NZ_PYGD01000002.1"/>
</dbReference>
<dbReference type="Pfam" id="PF04965">
    <property type="entry name" value="GPW_gp25"/>
    <property type="match status" value="1"/>
</dbReference>
<gene>
    <name evidence="2" type="ORF">B0I18_102304</name>
</gene>
<dbReference type="EMBL" id="PYGD01000002">
    <property type="protein sequence ID" value="PSK93334.1"/>
    <property type="molecule type" value="Genomic_DNA"/>
</dbReference>
<evidence type="ECO:0000259" key="1">
    <source>
        <dbReference type="Pfam" id="PF04965"/>
    </source>
</evidence>
<reference evidence="2 3" key="1">
    <citation type="submission" date="2018-03" db="EMBL/GenBank/DDBJ databases">
        <title>Genomic Encyclopedia of Type Strains, Phase III (KMG-III): the genomes of soil and plant-associated and newly described type strains.</title>
        <authorList>
            <person name="Whitman W."/>
        </authorList>
    </citation>
    <scope>NUCLEOTIDE SEQUENCE [LARGE SCALE GENOMIC DNA]</scope>
    <source>
        <strain evidence="2 3">CGMCC 1.12700</strain>
    </source>
</reference>
<keyword evidence="3" id="KW-1185">Reference proteome</keyword>
<dbReference type="AlphaFoldDB" id="A0A2P8D7Y2"/>
<name>A0A2P8D7Y2_9BACT</name>
<dbReference type="Proteomes" id="UP000240572">
    <property type="component" value="Unassembled WGS sequence"/>
</dbReference>
<dbReference type="SUPFAM" id="SSF160719">
    <property type="entry name" value="gpW/gp25-like"/>
    <property type="match status" value="1"/>
</dbReference>
<evidence type="ECO:0000313" key="3">
    <source>
        <dbReference type="Proteomes" id="UP000240572"/>
    </source>
</evidence>